<evidence type="ECO:0000313" key="1">
    <source>
        <dbReference type="EMBL" id="TFK69271.1"/>
    </source>
</evidence>
<dbReference type="Proteomes" id="UP000308600">
    <property type="component" value="Unassembled WGS sequence"/>
</dbReference>
<accession>A0ACD3AV85</accession>
<feature type="non-terminal residue" evidence="1">
    <location>
        <position position="1"/>
    </location>
</feature>
<feature type="non-terminal residue" evidence="1">
    <location>
        <position position="68"/>
    </location>
</feature>
<name>A0ACD3AV85_9AGAR</name>
<dbReference type="EMBL" id="ML208333">
    <property type="protein sequence ID" value="TFK69271.1"/>
    <property type="molecule type" value="Genomic_DNA"/>
</dbReference>
<sequence length="68" mass="7522">ELWSSIFELGCTDDGTTGISLSLVSKSFNTLSAPFKLQSVSIQKVDRISLFLGVLENSPPEIRCIRYL</sequence>
<reference evidence="1 2" key="1">
    <citation type="journal article" date="2019" name="Nat. Ecol. Evol.">
        <title>Megaphylogeny resolves global patterns of mushroom evolution.</title>
        <authorList>
            <person name="Varga T."/>
            <person name="Krizsan K."/>
            <person name="Foldi C."/>
            <person name="Dima B."/>
            <person name="Sanchez-Garcia M."/>
            <person name="Sanchez-Ramirez S."/>
            <person name="Szollosi G.J."/>
            <person name="Szarkandi J.G."/>
            <person name="Papp V."/>
            <person name="Albert L."/>
            <person name="Andreopoulos W."/>
            <person name="Angelini C."/>
            <person name="Antonin V."/>
            <person name="Barry K.W."/>
            <person name="Bougher N.L."/>
            <person name="Buchanan P."/>
            <person name="Buyck B."/>
            <person name="Bense V."/>
            <person name="Catcheside P."/>
            <person name="Chovatia M."/>
            <person name="Cooper J."/>
            <person name="Damon W."/>
            <person name="Desjardin D."/>
            <person name="Finy P."/>
            <person name="Geml J."/>
            <person name="Haridas S."/>
            <person name="Hughes K."/>
            <person name="Justo A."/>
            <person name="Karasinski D."/>
            <person name="Kautmanova I."/>
            <person name="Kiss B."/>
            <person name="Kocsube S."/>
            <person name="Kotiranta H."/>
            <person name="LaButti K.M."/>
            <person name="Lechner B.E."/>
            <person name="Liimatainen K."/>
            <person name="Lipzen A."/>
            <person name="Lukacs Z."/>
            <person name="Mihaltcheva S."/>
            <person name="Morgado L.N."/>
            <person name="Niskanen T."/>
            <person name="Noordeloos M.E."/>
            <person name="Ohm R.A."/>
            <person name="Ortiz-Santana B."/>
            <person name="Ovrebo C."/>
            <person name="Racz N."/>
            <person name="Riley R."/>
            <person name="Savchenko A."/>
            <person name="Shiryaev A."/>
            <person name="Soop K."/>
            <person name="Spirin V."/>
            <person name="Szebenyi C."/>
            <person name="Tomsovsky M."/>
            <person name="Tulloss R.E."/>
            <person name="Uehling J."/>
            <person name="Grigoriev I.V."/>
            <person name="Vagvolgyi C."/>
            <person name="Papp T."/>
            <person name="Martin F.M."/>
            <person name="Miettinen O."/>
            <person name="Hibbett D.S."/>
            <person name="Nagy L.G."/>
        </authorList>
    </citation>
    <scope>NUCLEOTIDE SEQUENCE [LARGE SCALE GENOMIC DNA]</scope>
    <source>
        <strain evidence="1 2">NL-1719</strain>
    </source>
</reference>
<organism evidence="1 2">
    <name type="scientific">Pluteus cervinus</name>
    <dbReference type="NCBI Taxonomy" id="181527"/>
    <lineage>
        <taxon>Eukaryota</taxon>
        <taxon>Fungi</taxon>
        <taxon>Dikarya</taxon>
        <taxon>Basidiomycota</taxon>
        <taxon>Agaricomycotina</taxon>
        <taxon>Agaricomycetes</taxon>
        <taxon>Agaricomycetidae</taxon>
        <taxon>Agaricales</taxon>
        <taxon>Pluteineae</taxon>
        <taxon>Pluteaceae</taxon>
        <taxon>Pluteus</taxon>
    </lineage>
</organism>
<protein>
    <submittedName>
        <fullName evidence="1">Uncharacterized protein</fullName>
    </submittedName>
</protein>
<proteinExistence type="predicted"/>
<evidence type="ECO:0000313" key="2">
    <source>
        <dbReference type="Proteomes" id="UP000308600"/>
    </source>
</evidence>
<gene>
    <name evidence="1" type="ORF">BDN72DRAFT_733911</name>
</gene>
<keyword evidence="2" id="KW-1185">Reference proteome</keyword>